<dbReference type="GO" id="GO:0016020">
    <property type="term" value="C:membrane"/>
    <property type="evidence" value="ECO:0007669"/>
    <property type="project" value="UniProtKB-SubCell"/>
</dbReference>
<evidence type="ECO:0000256" key="4">
    <source>
        <dbReference type="ARBA" id="ARBA00022989"/>
    </source>
</evidence>
<evidence type="ECO:0000256" key="1">
    <source>
        <dbReference type="ARBA" id="ARBA00004141"/>
    </source>
</evidence>
<keyword evidence="3 6" id="KW-0812">Transmembrane</keyword>
<dbReference type="Proteomes" id="UP000277864">
    <property type="component" value="Unassembled WGS sequence"/>
</dbReference>
<dbReference type="GO" id="GO:0055085">
    <property type="term" value="P:transmembrane transport"/>
    <property type="evidence" value="ECO:0007669"/>
    <property type="project" value="TreeGrafter"/>
</dbReference>
<dbReference type="OrthoDB" id="9772136at2"/>
<feature type="transmembrane region" description="Helical" evidence="6">
    <location>
        <begin position="63"/>
        <end position="80"/>
    </location>
</feature>
<protein>
    <submittedName>
        <fullName evidence="7">AI-2E family transporter</fullName>
    </submittedName>
</protein>
<keyword evidence="5 6" id="KW-0472">Membrane</keyword>
<feature type="transmembrane region" description="Helical" evidence="6">
    <location>
        <begin position="202"/>
        <end position="221"/>
    </location>
</feature>
<evidence type="ECO:0000256" key="2">
    <source>
        <dbReference type="ARBA" id="ARBA00009773"/>
    </source>
</evidence>
<accession>A0A3S0ACP7</accession>
<evidence type="ECO:0000256" key="3">
    <source>
        <dbReference type="ARBA" id="ARBA00022692"/>
    </source>
</evidence>
<dbReference type="AlphaFoldDB" id="A0A3S0ACP7"/>
<comment type="caution">
    <text evidence="7">The sequence shown here is derived from an EMBL/GenBank/DDBJ whole genome shotgun (WGS) entry which is preliminary data.</text>
</comment>
<feature type="transmembrane region" description="Helical" evidence="6">
    <location>
        <begin position="18"/>
        <end position="42"/>
    </location>
</feature>
<dbReference type="InterPro" id="IPR002549">
    <property type="entry name" value="AI-2E-like"/>
</dbReference>
<dbReference type="EMBL" id="PXZH01000001">
    <property type="protein sequence ID" value="RST89752.1"/>
    <property type="molecule type" value="Genomic_DNA"/>
</dbReference>
<proteinExistence type="inferred from homology"/>
<feature type="transmembrane region" description="Helical" evidence="6">
    <location>
        <begin position="233"/>
        <end position="258"/>
    </location>
</feature>
<comment type="similarity">
    <text evidence="2">Belongs to the autoinducer-2 exporter (AI-2E) (TC 2.A.86) family.</text>
</comment>
<feature type="transmembrane region" description="Helical" evidence="6">
    <location>
        <begin position="134"/>
        <end position="161"/>
    </location>
</feature>
<dbReference type="RefSeq" id="WP_125942362.1">
    <property type="nucleotide sequence ID" value="NZ_PXZH01000001.1"/>
</dbReference>
<organism evidence="7 8">
    <name type="scientific">Vagococcus humatus</name>
    <dbReference type="NCBI Taxonomy" id="1889241"/>
    <lineage>
        <taxon>Bacteria</taxon>
        <taxon>Bacillati</taxon>
        <taxon>Bacillota</taxon>
        <taxon>Bacilli</taxon>
        <taxon>Lactobacillales</taxon>
        <taxon>Enterococcaceae</taxon>
        <taxon>Vagococcus</taxon>
    </lineage>
</organism>
<feature type="transmembrane region" description="Helical" evidence="6">
    <location>
        <begin position="264"/>
        <end position="283"/>
    </location>
</feature>
<evidence type="ECO:0000256" key="5">
    <source>
        <dbReference type="ARBA" id="ARBA00023136"/>
    </source>
</evidence>
<dbReference type="PANTHER" id="PTHR21716">
    <property type="entry name" value="TRANSMEMBRANE PROTEIN"/>
    <property type="match status" value="1"/>
</dbReference>
<keyword evidence="4 6" id="KW-1133">Transmembrane helix</keyword>
<feature type="transmembrane region" description="Helical" evidence="6">
    <location>
        <begin position="295"/>
        <end position="324"/>
    </location>
</feature>
<name>A0A3S0ACP7_9ENTE</name>
<comment type="subcellular location">
    <subcellularLocation>
        <location evidence="1">Membrane</location>
        <topology evidence="1">Multi-pass membrane protein</topology>
    </subcellularLocation>
</comment>
<sequence length="342" mass="38733">MEWWSRFKDNDSLRRTSVLAFICVMLYVTRSIISLVLLTFILTYLSTRLVNWGHRKTHVSKKILAIIWYVAIGGFLYIALTKYLPILFNQTFAMIESVFNFYQQPDQNSKLLDWIGKNISFNEIREHVTSGVKVIFTTLSSIGSMGVTFLLSLVLSFFFIIEVDWVKSFSHSFLTSKIGLFCEDVAYLGKKFTNTFGVVLEAQFLIAVINTGLTVLGLSIMKFPQLLSLALMVFILSLIPVAGVIISCIPLTLIGYSIGGVQHVVYILIMITVIHALESYILNPKLMSSKTNLPVFYVFVVLMFSEKFFGVWGLITGIPVFVFILDLLEVKHETAHSTKKVE</sequence>
<dbReference type="Pfam" id="PF01594">
    <property type="entry name" value="AI-2E_transport"/>
    <property type="match status" value="1"/>
</dbReference>
<reference evidence="7 8" key="1">
    <citation type="submission" date="2018-03" db="EMBL/GenBank/DDBJ databases">
        <authorList>
            <person name="Gulvik C.A."/>
        </authorList>
    </citation>
    <scope>NUCLEOTIDE SEQUENCE [LARGE SCALE GENOMIC DNA]</scope>
    <source>
        <strain evidence="7 8">JCM 31581</strain>
    </source>
</reference>
<keyword evidence="8" id="KW-1185">Reference proteome</keyword>
<evidence type="ECO:0000313" key="7">
    <source>
        <dbReference type="EMBL" id="RST89752.1"/>
    </source>
</evidence>
<evidence type="ECO:0000313" key="8">
    <source>
        <dbReference type="Proteomes" id="UP000277864"/>
    </source>
</evidence>
<evidence type="ECO:0000256" key="6">
    <source>
        <dbReference type="SAM" id="Phobius"/>
    </source>
</evidence>
<gene>
    <name evidence="7" type="ORF">C7P63_01350</name>
</gene>
<dbReference type="PANTHER" id="PTHR21716:SF62">
    <property type="entry name" value="TRANSPORT PROTEIN YDBI-RELATED"/>
    <property type="match status" value="1"/>
</dbReference>